<dbReference type="SUPFAM" id="SSF56235">
    <property type="entry name" value="N-terminal nucleophile aminohydrolases (Ntn hydrolases)"/>
    <property type="match status" value="1"/>
</dbReference>
<gene>
    <name evidence="1" type="ORF">JCM19241_422</name>
</gene>
<dbReference type="Pfam" id="PF01019">
    <property type="entry name" value="G_glu_transpept"/>
    <property type="match status" value="1"/>
</dbReference>
<dbReference type="AlphaFoldDB" id="A0A0B8QP02"/>
<dbReference type="STRING" id="1481914.JCM19241_422"/>
<dbReference type="EMBL" id="BBSC01000005">
    <property type="protein sequence ID" value="GAM76124.1"/>
    <property type="molecule type" value="Genomic_DNA"/>
</dbReference>
<evidence type="ECO:0000313" key="1">
    <source>
        <dbReference type="EMBL" id="GAM76124.1"/>
    </source>
</evidence>
<evidence type="ECO:0000313" key="2">
    <source>
        <dbReference type="Proteomes" id="UP000031666"/>
    </source>
</evidence>
<organism evidence="1 2">
    <name type="scientific">Vibrio ishigakensis</name>
    <dbReference type="NCBI Taxonomy" id="1481914"/>
    <lineage>
        <taxon>Bacteria</taxon>
        <taxon>Pseudomonadati</taxon>
        <taxon>Pseudomonadota</taxon>
        <taxon>Gammaproteobacteria</taxon>
        <taxon>Vibrionales</taxon>
        <taxon>Vibrionaceae</taxon>
        <taxon>Vibrio</taxon>
    </lineage>
</organism>
<dbReference type="Gene3D" id="1.10.246.130">
    <property type="match status" value="1"/>
</dbReference>
<dbReference type="InterPro" id="IPR029055">
    <property type="entry name" value="Ntn_hydrolases_N"/>
</dbReference>
<dbReference type="EC" id="2.3.2.2" evidence="1"/>
<dbReference type="InterPro" id="IPR043138">
    <property type="entry name" value="GGT_lsub"/>
</dbReference>
<dbReference type="InterPro" id="IPR052896">
    <property type="entry name" value="GGT-like_enzyme"/>
</dbReference>
<proteinExistence type="predicted"/>
<keyword evidence="1" id="KW-0808">Transferase</keyword>
<dbReference type="PANTHER" id="PTHR43881">
    <property type="entry name" value="GAMMA-GLUTAMYLTRANSPEPTIDASE (AFU_ORTHOLOGUE AFUA_4G13580)"/>
    <property type="match status" value="1"/>
</dbReference>
<protein>
    <submittedName>
        <fullName evidence="1">Gamma-glutamyltranspeptidase</fullName>
        <ecNumber evidence="1">2.3.2.2</ecNumber>
    </submittedName>
</protein>
<keyword evidence="1" id="KW-0012">Acyltransferase</keyword>
<sequence length="161" mass="17814">MAQDLAMAGSPLTIEDFNQHQARVFEPLSVNISKGQLYNLGAPTQGLASLMILGIYDRLADQASNELEHMHLLVEATKQAFMVRDKVITDEACIDKPLQSYLEDELLDNCVKSISMTTAKPWPHLAKPGGYHLDGGDGSIRHHGELYPEHLLGVWFRSTSA</sequence>
<reference evidence="1 2" key="1">
    <citation type="submission" date="2015-01" db="EMBL/GenBank/DDBJ databases">
        <title>Vibrio sp. C94 JCM 19241 whole genome shotgun sequence.</title>
        <authorList>
            <person name="Sawabe T."/>
            <person name="Meirelles P."/>
            <person name="Feng G."/>
            <person name="Sayaka M."/>
            <person name="Hattori M."/>
            <person name="Ohkuma M."/>
        </authorList>
    </citation>
    <scope>NUCLEOTIDE SEQUENCE [LARGE SCALE GENOMIC DNA]</scope>
    <source>
        <strain evidence="2">JCM 19241</strain>
    </source>
</reference>
<accession>A0A0B8QP02</accession>
<comment type="caution">
    <text evidence="1">The sequence shown here is derived from an EMBL/GenBank/DDBJ whole genome shotgun (WGS) entry which is preliminary data.</text>
</comment>
<dbReference type="Proteomes" id="UP000031666">
    <property type="component" value="Unassembled WGS sequence"/>
</dbReference>
<dbReference type="GO" id="GO:0103068">
    <property type="term" value="F:leukotriene C4 gamma-glutamyl transferase activity"/>
    <property type="evidence" value="ECO:0007669"/>
    <property type="project" value="UniProtKB-EC"/>
</dbReference>
<reference evidence="1 2" key="2">
    <citation type="submission" date="2015-01" db="EMBL/GenBank/DDBJ databases">
        <authorList>
            <consortium name="NBRP consortium"/>
            <person name="Sawabe T."/>
            <person name="Meirelles P."/>
            <person name="Feng G."/>
            <person name="Sayaka M."/>
            <person name="Hattori M."/>
            <person name="Ohkuma M."/>
        </authorList>
    </citation>
    <scope>NUCLEOTIDE SEQUENCE [LARGE SCALE GENOMIC DNA]</scope>
    <source>
        <strain evidence="2">JCM 19241</strain>
    </source>
</reference>
<dbReference type="PANTHER" id="PTHR43881:SF5">
    <property type="entry name" value="GAMMA-GLUTAMYLTRANSPEPTIDASE"/>
    <property type="match status" value="1"/>
</dbReference>
<name>A0A0B8QP02_9VIBR</name>